<reference evidence="1" key="1">
    <citation type="submission" date="2021-06" db="EMBL/GenBank/DDBJ databases">
        <authorList>
            <person name="Kallberg Y."/>
            <person name="Tangrot J."/>
            <person name="Rosling A."/>
        </authorList>
    </citation>
    <scope>NUCLEOTIDE SEQUENCE</scope>
    <source>
        <strain evidence="1">UK204</strain>
    </source>
</reference>
<evidence type="ECO:0000313" key="1">
    <source>
        <dbReference type="EMBL" id="CAG8772644.1"/>
    </source>
</evidence>
<organism evidence="1 2">
    <name type="scientific">Funneliformis caledonium</name>
    <dbReference type="NCBI Taxonomy" id="1117310"/>
    <lineage>
        <taxon>Eukaryota</taxon>
        <taxon>Fungi</taxon>
        <taxon>Fungi incertae sedis</taxon>
        <taxon>Mucoromycota</taxon>
        <taxon>Glomeromycotina</taxon>
        <taxon>Glomeromycetes</taxon>
        <taxon>Glomerales</taxon>
        <taxon>Glomeraceae</taxon>
        <taxon>Funneliformis</taxon>
    </lineage>
</organism>
<gene>
    <name evidence="1" type="ORF">FCALED_LOCUS17631</name>
</gene>
<comment type="caution">
    <text evidence="1">The sequence shown here is derived from an EMBL/GenBank/DDBJ whole genome shotgun (WGS) entry which is preliminary data.</text>
</comment>
<proteinExistence type="predicted"/>
<dbReference type="Proteomes" id="UP000789570">
    <property type="component" value="Unassembled WGS sequence"/>
</dbReference>
<keyword evidence="2" id="KW-1185">Reference proteome</keyword>
<sequence>PPYDGKLLQRTERSQNSRKGLLWIQNFLKNLQNTNMMIFTHD</sequence>
<dbReference type="EMBL" id="CAJVPQ010028230">
    <property type="protein sequence ID" value="CAG8772644.1"/>
    <property type="molecule type" value="Genomic_DNA"/>
</dbReference>
<dbReference type="AlphaFoldDB" id="A0A9N9NXC4"/>
<name>A0A9N9NXC4_9GLOM</name>
<feature type="non-terminal residue" evidence="1">
    <location>
        <position position="1"/>
    </location>
</feature>
<accession>A0A9N9NXC4</accession>
<evidence type="ECO:0000313" key="2">
    <source>
        <dbReference type="Proteomes" id="UP000789570"/>
    </source>
</evidence>
<protein>
    <submittedName>
        <fullName evidence="1">2121_t:CDS:1</fullName>
    </submittedName>
</protein>